<evidence type="ECO:0000256" key="1">
    <source>
        <dbReference type="SAM" id="MobiDB-lite"/>
    </source>
</evidence>
<comment type="caution">
    <text evidence="2">The sequence shown here is derived from an EMBL/GenBank/DDBJ whole genome shotgun (WGS) entry which is preliminary data.</text>
</comment>
<protein>
    <submittedName>
        <fullName evidence="2">Uncharacterized protein</fullName>
    </submittedName>
</protein>
<feature type="region of interest" description="Disordered" evidence="1">
    <location>
        <begin position="92"/>
        <end position="118"/>
    </location>
</feature>
<sequence length="197" mass="23225">MSSGRRKRVISEGEPFRPRKRVRINGEPLEVHGVKCFRTRIHQQRFNRDFRNQKPIEILRVILDYPTLDEIVNPKANDLDIHRHLLHPMAPNESWSSAPKSYEGHASTSHSVPSGSHETRHAVMEASIKDLKDQMTTMHEDMKTCFEELKSILTSHNTDFDILQHKVRSTHHNYNNNMTICRETMWKRKDDLHREDE</sequence>
<dbReference type="EMBL" id="RXIC02000019">
    <property type="protein sequence ID" value="KAB1226558.1"/>
    <property type="molecule type" value="Genomic_DNA"/>
</dbReference>
<accession>A0A6A1WS04</accession>
<dbReference type="AlphaFoldDB" id="A0A6A1WS04"/>
<keyword evidence="3" id="KW-1185">Reference proteome</keyword>
<organism evidence="2 3">
    <name type="scientific">Morella rubra</name>
    <name type="common">Chinese bayberry</name>
    <dbReference type="NCBI Taxonomy" id="262757"/>
    <lineage>
        <taxon>Eukaryota</taxon>
        <taxon>Viridiplantae</taxon>
        <taxon>Streptophyta</taxon>
        <taxon>Embryophyta</taxon>
        <taxon>Tracheophyta</taxon>
        <taxon>Spermatophyta</taxon>
        <taxon>Magnoliopsida</taxon>
        <taxon>eudicotyledons</taxon>
        <taxon>Gunneridae</taxon>
        <taxon>Pentapetalae</taxon>
        <taxon>rosids</taxon>
        <taxon>fabids</taxon>
        <taxon>Fagales</taxon>
        <taxon>Myricaceae</taxon>
        <taxon>Morella</taxon>
    </lineage>
</organism>
<proteinExistence type="predicted"/>
<evidence type="ECO:0000313" key="2">
    <source>
        <dbReference type="EMBL" id="KAB1226558.1"/>
    </source>
</evidence>
<name>A0A6A1WS04_9ROSI</name>
<evidence type="ECO:0000313" key="3">
    <source>
        <dbReference type="Proteomes" id="UP000516437"/>
    </source>
</evidence>
<reference evidence="2 3" key="1">
    <citation type="journal article" date="2019" name="Plant Biotechnol. J.">
        <title>The red bayberry genome and genetic basis of sex determination.</title>
        <authorList>
            <person name="Jia H.M."/>
            <person name="Jia H.J."/>
            <person name="Cai Q.L."/>
            <person name="Wang Y."/>
            <person name="Zhao H.B."/>
            <person name="Yang W.F."/>
            <person name="Wang G.Y."/>
            <person name="Li Y.H."/>
            <person name="Zhan D.L."/>
            <person name="Shen Y.T."/>
            <person name="Niu Q.F."/>
            <person name="Chang L."/>
            <person name="Qiu J."/>
            <person name="Zhao L."/>
            <person name="Xie H.B."/>
            <person name="Fu W.Y."/>
            <person name="Jin J."/>
            <person name="Li X.W."/>
            <person name="Jiao Y."/>
            <person name="Zhou C.C."/>
            <person name="Tu T."/>
            <person name="Chai C.Y."/>
            <person name="Gao J.L."/>
            <person name="Fan L.J."/>
            <person name="van de Weg E."/>
            <person name="Wang J.Y."/>
            <person name="Gao Z.S."/>
        </authorList>
    </citation>
    <scope>NUCLEOTIDE SEQUENCE [LARGE SCALE GENOMIC DNA]</scope>
    <source>
        <tissue evidence="2">Leaves</tissue>
    </source>
</reference>
<feature type="compositionally biased region" description="Polar residues" evidence="1">
    <location>
        <begin position="106"/>
        <end position="116"/>
    </location>
</feature>
<gene>
    <name evidence="2" type="ORF">CJ030_MR1G001454</name>
</gene>
<dbReference type="Proteomes" id="UP000516437">
    <property type="component" value="Chromosome 1"/>
</dbReference>